<evidence type="ECO:0000256" key="5">
    <source>
        <dbReference type="ARBA" id="ARBA00023204"/>
    </source>
</evidence>
<keyword evidence="3 11" id="KW-0378">Hydrolase</keyword>
<dbReference type="InterPro" id="IPR050066">
    <property type="entry name" value="UvrABC_protein_C"/>
</dbReference>
<comment type="caution">
    <text evidence="11">The sequence shown here is derived from an EMBL/GenBank/DDBJ whole genome shotgun (WGS) entry which is preliminary data.</text>
</comment>
<dbReference type="PANTHER" id="PTHR30562:SF10">
    <property type="entry name" value="EXCINUCLEASE CHO"/>
    <property type="match status" value="1"/>
</dbReference>
<dbReference type="GO" id="GO:0016787">
    <property type="term" value="F:hydrolase activity"/>
    <property type="evidence" value="ECO:0007669"/>
    <property type="project" value="UniProtKB-KW"/>
</dbReference>
<evidence type="ECO:0000259" key="10">
    <source>
        <dbReference type="PROSITE" id="PS50164"/>
    </source>
</evidence>
<dbReference type="AlphaFoldDB" id="A0A7W5HEU0"/>
<dbReference type="GO" id="GO:0004518">
    <property type="term" value="F:nuclease activity"/>
    <property type="evidence" value="ECO:0007669"/>
    <property type="project" value="UniProtKB-KW"/>
</dbReference>
<evidence type="ECO:0000313" key="12">
    <source>
        <dbReference type="Proteomes" id="UP000584325"/>
    </source>
</evidence>
<name>A0A7W5HEU0_9BURK</name>
<dbReference type="GO" id="GO:0006289">
    <property type="term" value="P:nucleotide-excision repair"/>
    <property type="evidence" value="ECO:0007669"/>
    <property type="project" value="InterPro"/>
</dbReference>
<dbReference type="EMBL" id="JACHXS010000011">
    <property type="protein sequence ID" value="MBB3223993.1"/>
    <property type="molecule type" value="Genomic_DNA"/>
</dbReference>
<accession>A0A7W5HEU0</accession>
<dbReference type="SMART" id="SM00465">
    <property type="entry name" value="GIYc"/>
    <property type="match status" value="1"/>
</dbReference>
<dbReference type="Proteomes" id="UP000584325">
    <property type="component" value="Unassembled WGS sequence"/>
</dbReference>
<evidence type="ECO:0000313" key="11">
    <source>
        <dbReference type="EMBL" id="MBB3223993.1"/>
    </source>
</evidence>
<protein>
    <recommendedName>
        <fullName evidence="7">Excinuclease cho</fullName>
    </recommendedName>
    <alternativeName>
        <fullName evidence="9">Endonuclease cho</fullName>
    </alternativeName>
    <alternativeName>
        <fullName evidence="8">UvrC homolog protein</fullName>
    </alternativeName>
</protein>
<dbReference type="PANTHER" id="PTHR30562">
    <property type="entry name" value="UVRC/OXIDOREDUCTASE"/>
    <property type="match status" value="1"/>
</dbReference>
<keyword evidence="1" id="KW-0227">DNA damage</keyword>
<evidence type="ECO:0000256" key="2">
    <source>
        <dbReference type="ARBA" id="ARBA00022769"/>
    </source>
</evidence>
<dbReference type="GO" id="GO:0009380">
    <property type="term" value="C:excinuclease repair complex"/>
    <property type="evidence" value="ECO:0007669"/>
    <property type="project" value="TreeGrafter"/>
</dbReference>
<proteinExistence type="predicted"/>
<evidence type="ECO:0000256" key="1">
    <source>
        <dbReference type="ARBA" id="ARBA00022763"/>
    </source>
</evidence>
<dbReference type="RefSeq" id="WP_229422425.1">
    <property type="nucleotide sequence ID" value="NZ_CP040017.1"/>
</dbReference>
<dbReference type="PROSITE" id="PS50164">
    <property type="entry name" value="GIY_YIG"/>
    <property type="match status" value="1"/>
</dbReference>
<dbReference type="Gene3D" id="3.40.1440.10">
    <property type="entry name" value="GIY-YIG endonuclease"/>
    <property type="match status" value="1"/>
</dbReference>
<organism evidence="11 12">
    <name type="scientific">Pseudoduganella umbonata</name>
    <dbReference type="NCBI Taxonomy" id="864828"/>
    <lineage>
        <taxon>Bacteria</taxon>
        <taxon>Pseudomonadati</taxon>
        <taxon>Pseudomonadota</taxon>
        <taxon>Betaproteobacteria</taxon>
        <taxon>Burkholderiales</taxon>
        <taxon>Oxalobacteraceae</taxon>
        <taxon>Telluria group</taxon>
        <taxon>Pseudoduganella</taxon>
    </lineage>
</organism>
<dbReference type="InterPro" id="IPR000305">
    <property type="entry name" value="GIY-YIG_endonuc"/>
</dbReference>
<dbReference type="InterPro" id="IPR047296">
    <property type="entry name" value="GIY-YIG_UvrC_Cho"/>
</dbReference>
<dbReference type="InterPro" id="IPR035901">
    <property type="entry name" value="GIY-YIG_endonuc_sf"/>
</dbReference>
<evidence type="ECO:0000256" key="9">
    <source>
        <dbReference type="ARBA" id="ARBA00042732"/>
    </source>
</evidence>
<gene>
    <name evidence="11" type="ORF">FHS02_004852</name>
</gene>
<keyword evidence="5" id="KW-0234">DNA repair</keyword>
<keyword evidence="6" id="KW-0742">SOS response</keyword>
<keyword evidence="4" id="KW-0267">Excision nuclease</keyword>
<evidence type="ECO:0000256" key="8">
    <source>
        <dbReference type="ARBA" id="ARBA00042138"/>
    </source>
</evidence>
<evidence type="ECO:0000256" key="4">
    <source>
        <dbReference type="ARBA" id="ARBA00022881"/>
    </source>
</evidence>
<evidence type="ECO:0000256" key="6">
    <source>
        <dbReference type="ARBA" id="ARBA00023236"/>
    </source>
</evidence>
<evidence type="ECO:0000256" key="7">
    <source>
        <dbReference type="ARBA" id="ARBA00040756"/>
    </source>
</evidence>
<dbReference type="SUPFAM" id="SSF82771">
    <property type="entry name" value="GIY-YIG endonuclease"/>
    <property type="match status" value="1"/>
</dbReference>
<dbReference type="GO" id="GO:0009432">
    <property type="term" value="P:SOS response"/>
    <property type="evidence" value="ECO:0007669"/>
    <property type="project" value="UniProtKB-KW"/>
</dbReference>
<sequence>MPARIATPYHGVMRTHVNSVGLLIRADPALLFTYPAHIPRDCIDVLPQQPGIYIFRDEAATPIYIGKSVNIRHRVLSHLRTPEEAQMLARTRHIDFERTGGELGALLREAMLIREHQPVFNVKLRQQRDMCSIALREHRPEIVFAKEIDFGRTDGLFGLFGTKKAAQETLKNVAQSASLCSVLTGLEKGSPGRPCFARQIARCRGGCTGEESVADHGARLAAALGHMQVRRWPYEGPIAIVEESGGLRQKQLVDNWCYLGTGKLKKKRGAARFDAAVYHILQRPLLEGGLAIELP</sequence>
<dbReference type="CDD" id="cd10434">
    <property type="entry name" value="GIY-YIG_UvrC_Cho"/>
    <property type="match status" value="1"/>
</dbReference>
<evidence type="ECO:0000256" key="3">
    <source>
        <dbReference type="ARBA" id="ARBA00022801"/>
    </source>
</evidence>
<keyword evidence="2" id="KW-0228">DNA excision</keyword>
<feature type="domain" description="GIY-YIG" evidence="10">
    <location>
        <begin position="48"/>
        <end position="122"/>
    </location>
</feature>
<reference evidence="11 12" key="1">
    <citation type="submission" date="2020-08" db="EMBL/GenBank/DDBJ databases">
        <title>Genomic Encyclopedia of Type Strains, Phase III (KMG-III): the genomes of soil and plant-associated and newly described type strains.</title>
        <authorList>
            <person name="Whitman W."/>
        </authorList>
    </citation>
    <scope>NUCLEOTIDE SEQUENCE [LARGE SCALE GENOMIC DNA]</scope>
    <source>
        <strain evidence="11 12">CECT 7753</strain>
    </source>
</reference>